<reference evidence="3 4" key="1">
    <citation type="journal article" date="2018" name="IMA Fungus">
        <title>IMA Genome-F 10: Nine draft genome sequences of Claviceps purpurea s.lat., including C. arundinis, C. humidiphila, and C. cf. spartinae, pseudomolecules for the pitch canker pathogen Fusarium circinatum, draft genome of Davidsoniella eucalypti, Grosmannia galeiformis, Quambalaria eucalypti, and Teratosphaeria destructans.</title>
        <authorList>
            <person name="Wingfield B.D."/>
            <person name="Liu M."/>
            <person name="Nguyen H.D."/>
            <person name="Lane F.A."/>
            <person name="Morgan S.W."/>
            <person name="De Vos L."/>
            <person name="Wilken P.M."/>
            <person name="Duong T.A."/>
            <person name="Aylward J."/>
            <person name="Coetzee M.P."/>
            <person name="Dadej K."/>
            <person name="De Beer Z.W."/>
            <person name="Findlay W."/>
            <person name="Havenga M."/>
            <person name="Kolarik M."/>
            <person name="Menzies J.G."/>
            <person name="Naidoo K."/>
            <person name="Pochopski O."/>
            <person name="Shoukouhi P."/>
            <person name="Santana Q.C."/>
            <person name="Seifert K.A."/>
            <person name="Soal N."/>
            <person name="Steenkamp E.T."/>
            <person name="Tatham C.T."/>
            <person name="van der Nest M.A."/>
            <person name="Wingfield M.J."/>
        </authorList>
    </citation>
    <scope>NUCLEOTIDE SEQUENCE [LARGE SCALE GENOMIC DNA]</scope>
    <source>
        <strain evidence="3">CMW44962</strain>
    </source>
</reference>
<gene>
    <name evidence="3" type="ORF">Tdes44962_MAKER01251</name>
</gene>
<dbReference type="EMBL" id="RIBY02000113">
    <property type="protein sequence ID" value="KAH9845241.1"/>
    <property type="molecule type" value="Genomic_DNA"/>
</dbReference>
<dbReference type="Proteomes" id="UP001138500">
    <property type="component" value="Unassembled WGS sequence"/>
</dbReference>
<dbReference type="OrthoDB" id="5431149at2759"/>
<comment type="caution">
    <text evidence="3">The sequence shown here is derived from an EMBL/GenBank/DDBJ whole genome shotgun (WGS) entry which is preliminary data.</text>
</comment>
<reference evidence="3 4" key="2">
    <citation type="journal article" date="2021" name="Curr. Genet.">
        <title>Genetic response to nitrogen starvation in the aggressive Eucalyptus foliar pathogen Teratosphaeria destructans.</title>
        <authorList>
            <person name="Havenga M."/>
            <person name="Wingfield B.D."/>
            <person name="Wingfield M.J."/>
            <person name="Dreyer L.L."/>
            <person name="Roets F."/>
            <person name="Aylward J."/>
        </authorList>
    </citation>
    <scope>NUCLEOTIDE SEQUENCE [LARGE SCALE GENOMIC DNA]</scope>
    <source>
        <strain evidence="3">CMW44962</strain>
    </source>
</reference>
<feature type="region of interest" description="Disordered" evidence="1">
    <location>
        <begin position="291"/>
        <end position="351"/>
    </location>
</feature>
<feature type="transmembrane region" description="Helical" evidence="2">
    <location>
        <begin position="82"/>
        <end position="105"/>
    </location>
</feature>
<feature type="region of interest" description="Disordered" evidence="1">
    <location>
        <begin position="389"/>
        <end position="408"/>
    </location>
</feature>
<protein>
    <submittedName>
        <fullName evidence="3">Uncharacterized protein</fullName>
    </submittedName>
</protein>
<keyword evidence="2" id="KW-1133">Transmembrane helix</keyword>
<sequence length="438" mass="46453">MVAQFQQRSSQSAAFWTLAGLAFVSQVVLAAIIINLTATDVWTPPEYRAALATSVLDLLALISLLTAVGVRRSSSADGRTAVCALSVLIVFAAVSLSIIVLSWTLQNTTADGPRDLAIAGLVFCITATATQTVFHGYLLWPQTKHSATESTAAIPAQRPSPVRSVKSSISIRLGTLSPTPHKHLRPEPLSPADSGYGSSPSSLRTSFYAAVRPITSRTWLMRNSSVSLETPSVLSSTRRPSFDAPRQDGFESWDTSAVVEVYRPPTLVGSTRLETIPGSRPVSPARVLDGPFEEGSKSGKAAQSNPAAERFSFTESPLISPILPTPDTGSIRGYPTSHSRRPSNGQSHIHPLFRTESPIPPPVASPGTVIFASYQAGQVVSPEALVPRVPHSAQSNRPGSTTPTCSRTGSVVSMRMHAASLEPPTISTSHESSLPCSD</sequence>
<keyword evidence="2" id="KW-0812">Transmembrane</keyword>
<feature type="transmembrane region" description="Helical" evidence="2">
    <location>
        <begin position="49"/>
        <end position="70"/>
    </location>
</feature>
<feature type="region of interest" description="Disordered" evidence="1">
    <location>
        <begin position="174"/>
        <end position="202"/>
    </location>
</feature>
<feature type="compositionally biased region" description="Polar residues" evidence="1">
    <location>
        <begin position="392"/>
        <end position="408"/>
    </location>
</feature>
<organism evidence="3 4">
    <name type="scientific">Teratosphaeria destructans</name>
    <dbReference type="NCBI Taxonomy" id="418781"/>
    <lineage>
        <taxon>Eukaryota</taxon>
        <taxon>Fungi</taxon>
        <taxon>Dikarya</taxon>
        <taxon>Ascomycota</taxon>
        <taxon>Pezizomycotina</taxon>
        <taxon>Dothideomycetes</taxon>
        <taxon>Dothideomycetidae</taxon>
        <taxon>Mycosphaerellales</taxon>
        <taxon>Teratosphaeriaceae</taxon>
        <taxon>Teratosphaeria</taxon>
    </lineage>
</organism>
<keyword evidence="4" id="KW-1185">Reference proteome</keyword>
<feature type="transmembrane region" description="Helical" evidence="2">
    <location>
        <begin position="117"/>
        <end position="140"/>
    </location>
</feature>
<accession>A0A9W7W724</accession>
<evidence type="ECO:0000256" key="1">
    <source>
        <dbReference type="SAM" id="MobiDB-lite"/>
    </source>
</evidence>
<evidence type="ECO:0000313" key="3">
    <source>
        <dbReference type="EMBL" id="KAH9845241.1"/>
    </source>
</evidence>
<evidence type="ECO:0000256" key="2">
    <source>
        <dbReference type="SAM" id="Phobius"/>
    </source>
</evidence>
<feature type="transmembrane region" description="Helical" evidence="2">
    <location>
        <begin position="12"/>
        <end position="37"/>
    </location>
</feature>
<keyword evidence="2" id="KW-0472">Membrane</keyword>
<evidence type="ECO:0000313" key="4">
    <source>
        <dbReference type="Proteomes" id="UP001138500"/>
    </source>
</evidence>
<name>A0A9W7W724_9PEZI</name>
<dbReference type="AlphaFoldDB" id="A0A9W7W724"/>
<proteinExistence type="predicted"/>